<sequence>MSKTFVNRITLSGNLAVESLNSEINNRFIADEGQYGPGDNFSIYRIFYGLSTTEAKQVNREDDIKEMWYSDDSEWEHPSTGFTIFSAPEKLDDLQNHILTFAATLDEKLIVCNQAYNLPISKCSVRYVVLDGQEICEFKASAKIDLPKKHTEETDRMIDFVREEVKQEAFKKMMKKISWVKKSMYK</sequence>
<dbReference type="RefSeq" id="WP_089516143.1">
    <property type="nucleotide sequence ID" value="NZ_NJGG01000002.1"/>
</dbReference>
<accession>A0A229FUH1</accession>
<comment type="caution">
    <text evidence="1">The sequence shown here is derived from an EMBL/GenBank/DDBJ whole genome shotgun (WGS) entry which is preliminary data.</text>
</comment>
<protein>
    <submittedName>
        <fullName evidence="1">Uncharacterized protein</fullName>
    </submittedName>
</protein>
<proteinExistence type="predicted"/>
<organism evidence="1 2">
    <name type="scientific">Polynucleobacter cosmopolitanus</name>
    <dbReference type="NCBI Taxonomy" id="351345"/>
    <lineage>
        <taxon>Bacteria</taxon>
        <taxon>Pseudomonadati</taxon>
        <taxon>Pseudomonadota</taxon>
        <taxon>Betaproteobacteria</taxon>
        <taxon>Burkholderiales</taxon>
        <taxon>Burkholderiaceae</taxon>
        <taxon>Polynucleobacter</taxon>
    </lineage>
</organism>
<dbReference type="AlphaFoldDB" id="A0A229FUH1"/>
<reference evidence="1 2" key="1">
    <citation type="submission" date="2017-06" db="EMBL/GenBank/DDBJ databases">
        <title>Reclassification of a Polynucleobacter cosmopolitanus strain isolated from tropical Lake Victoria as Polynucleobacter victoriensis comb. nov.</title>
        <authorList>
            <person name="Hahn M.W."/>
        </authorList>
    </citation>
    <scope>NUCLEOTIDE SEQUENCE [LARGE SCALE GENOMIC DNA]</scope>
    <source>
        <strain evidence="1 2">MWH-MoIso2</strain>
    </source>
</reference>
<evidence type="ECO:0000313" key="2">
    <source>
        <dbReference type="Proteomes" id="UP000215188"/>
    </source>
</evidence>
<dbReference type="EMBL" id="NJGG01000002">
    <property type="protein sequence ID" value="OXL15049.1"/>
    <property type="molecule type" value="Genomic_DNA"/>
</dbReference>
<keyword evidence="2" id="KW-1185">Reference proteome</keyword>
<evidence type="ECO:0000313" key="1">
    <source>
        <dbReference type="EMBL" id="OXL15049.1"/>
    </source>
</evidence>
<dbReference type="Proteomes" id="UP000215188">
    <property type="component" value="Unassembled WGS sequence"/>
</dbReference>
<gene>
    <name evidence="1" type="ORF">AOC33_06980</name>
</gene>
<name>A0A229FUH1_9BURK</name>
<dbReference type="OrthoDB" id="6878627at2"/>